<dbReference type="AlphaFoldDB" id="A0AAQ3L008"/>
<sequence>MIKNLLKPKKPRKISGHQIHERCKSGSNLSIQENSCLSQDITISSLSCLNNSISETKSQNPELKSELEEILSLSQNNGQPNSEKDHPSVVINSSDAEKEITIKNSRPSFSSSSAQSAAAYYGSISLRNDTSILDMCESVRRLNQYLKATKADAKAGVPGKFLHAVIGEEAADVGLVVSTITYAFFLNETQARSEICVLPVINSKRADFTAHSELRWLLKTCQVLDESSLVFIDEIDLSYHNRFGNLKLILINGHKISSKQEFINPHCHLLIFMLNRYVIQYILILLMGFSLNQGGSCCTLVAEKYAETSPEILVGQGFSRLLLSGILLDTKNLTSTNCSSKDKYMATLLIKGAGRYGCSGLYQLLKYKMSDISDLKVQDIIRKDFKKWTRVSSSAGRYNNTSYIGMSSIGISVEELLKHEDSASNEVILFQESEKLQLLMIVSGYYDSQQSFKREILVSTHTPVLMRKFVGFLNINNPNLPLKSMNHLGKLY</sequence>
<protein>
    <submittedName>
        <fullName evidence="2">Exopolyphosphatase PRUNE1</fullName>
    </submittedName>
</protein>
<dbReference type="Gene3D" id="3.10.310.20">
    <property type="entry name" value="DHHA2 domain"/>
    <property type="match status" value="1"/>
</dbReference>
<reference evidence="2 3" key="1">
    <citation type="submission" date="2023-10" db="EMBL/GenBank/DDBJ databases">
        <title>Chromosome-scale genome assembly provides insights into flower coloration mechanisms of Canna indica.</title>
        <authorList>
            <person name="Li C."/>
        </authorList>
    </citation>
    <scope>NUCLEOTIDE SEQUENCE [LARGE SCALE GENOMIC DNA]</scope>
    <source>
        <tissue evidence="2">Flower</tissue>
    </source>
</reference>
<feature type="domain" description="DHHA2" evidence="1">
    <location>
        <begin position="362"/>
        <end position="485"/>
    </location>
</feature>
<dbReference type="InterPro" id="IPR038763">
    <property type="entry name" value="DHH_sf"/>
</dbReference>
<dbReference type="EMBL" id="CP136897">
    <property type="protein sequence ID" value="WOL17795.1"/>
    <property type="molecule type" value="Genomic_DNA"/>
</dbReference>
<name>A0AAQ3L008_9LILI</name>
<dbReference type="SMART" id="SM01131">
    <property type="entry name" value="DHHA2"/>
    <property type="match status" value="1"/>
</dbReference>
<dbReference type="InterPro" id="IPR038222">
    <property type="entry name" value="DHHA2_dom_sf"/>
</dbReference>
<accession>A0AAQ3L008</accession>
<evidence type="ECO:0000313" key="3">
    <source>
        <dbReference type="Proteomes" id="UP001327560"/>
    </source>
</evidence>
<dbReference type="PANTHER" id="PTHR12112:SF52">
    <property type="entry name" value="DHHA2 DOMAIN-CONTAINING PROTEIN"/>
    <property type="match status" value="1"/>
</dbReference>
<organism evidence="2 3">
    <name type="scientific">Canna indica</name>
    <name type="common">Indian-shot</name>
    <dbReference type="NCBI Taxonomy" id="4628"/>
    <lineage>
        <taxon>Eukaryota</taxon>
        <taxon>Viridiplantae</taxon>
        <taxon>Streptophyta</taxon>
        <taxon>Embryophyta</taxon>
        <taxon>Tracheophyta</taxon>
        <taxon>Spermatophyta</taxon>
        <taxon>Magnoliopsida</taxon>
        <taxon>Liliopsida</taxon>
        <taxon>Zingiberales</taxon>
        <taxon>Cannaceae</taxon>
        <taxon>Canna</taxon>
    </lineage>
</organism>
<evidence type="ECO:0000313" key="2">
    <source>
        <dbReference type="EMBL" id="WOL17795.1"/>
    </source>
</evidence>
<dbReference type="Gene3D" id="3.90.1640.10">
    <property type="entry name" value="inorganic pyrophosphatase (n-terminal core)"/>
    <property type="match status" value="1"/>
</dbReference>
<dbReference type="InterPro" id="IPR004097">
    <property type="entry name" value="DHHA2"/>
</dbReference>
<dbReference type="GO" id="GO:0004309">
    <property type="term" value="F:exopolyphosphatase activity"/>
    <property type="evidence" value="ECO:0007669"/>
    <property type="project" value="TreeGrafter"/>
</dbReference>
<proteinExistence type="predicted"/>
<evidence type="ECO:0000259" key="1">
    <source>
        <dbReference type="SMART" id="SM01131"/>
    </source>
</evidence>
<dbReference type="Pfam" id="PF02833">
    <property type="entry name" value="DHHA2"/>
    <property type="match status" value="1"/>
</dbReference>
<dbReference type="SUPFAM" id="SSF64182">
    <property type="entry name" value="DHH phosphoesterases"/>
    <property type="match status" value="1"/>
</dbReference>
<keyword evidence="3" id="KW-1185">Reference proteome</keyword>
<dbReference type="GO" id="GO:0005737">
    <property type="term" value="C:cytoplasm"/>
    <property type="evidence" value="ECO:0007669"/>
    <property type="project" value="InterPro"/>
</dbReference>
<gene>
    <name evidence="2" type="ORF">Cni_G26588</name>
</gene>
<dbReference type="PANTHER" id="PTHR12112">
    <property type="entry name" value="BNIP - RELATED"/>
    <property type="match status" value="1"/>
</dbReference>
<dbReference type="Proteomes" id="UP001327560">
    <property type="component" value="Chromosome 8"/>
</dbReference>